<keyword evidence="1" id="KW-0812">Transmembrane</keyword>
<sequence length="613" mass="67698">MSSRGAYAGDVESLINRSLRDSVSLVAAEEDTESPLRWRESRLPEIAARLQRTLAEEAASCLVIHDDKHIENLPSIKAPELLPIGRCVSFGTKQTTNGVSTVWYYTGLVSSVTATAVTLLYVNRYTESDFKAYREREKMASSGSVVSDSHGFREGDGNAQALILTGSDVISAGRRSSEIQAGVPHFSCRLSEAFSNTFGVSQHVSVDPRGSLCPAVKMTTGMELQRLSAHRSRTGLEGREGCAERTAVDSSQGVRALTLRTCSASLGPLPCATFSRSNIHDVAYGRSPDRSFYSLFQDPSTKLMDMQYLRMFVRRYLVHTSGGNNPDKVSLSAYLMKAIGCPNICCELVNQLVQEEVVQLMHQDRAIGKERKRLRNRQERREATLREYRAPSGLFANTGFLYLTGLPQGTLLAAVTMLFFTFAFAGCFLLPVIVAGDGLIKTFFKDVNDTFMAALLVWSVASMAMFFHAIVMRVPSLANSPVLIIRGVTSGASAVYAVLCVVLITYCTTNEYLYQTMRDSNRNDLCSFYERNKCSGFLNSCQNYSRSDPLCAPCMPVSYPETLCYSTIVDQLQRIMIPLFLFSIVIFLTAVHSLFVLLKLLLIARSASLTTHV</sequence>
<reference evidence="2 3" key="1">
    <citation type="journal article" date="2015" name="PLoS Pathog.">
        <title>Leptomonas seymouri: Adaptations to the Dixenous Life Cycle Analyzed by Genome Sequencing, Transcriptome Profiling and Co-infection with Leishmania donovani.</title>
        <authorList>
            <person name="Kraeva N."/>
            <person name="Butenko A."/>
            <person name="Hlavacova J."/>
            <person name="Kostygov A."/>
            <person name="Myskova J."/>
            <person name="Grybchuk D."/>
            <person name="Lestinova T."/>
            <person name="Votypka J."/>
            <person name="Volf P."/>
            <person name="Opperdoes F."/>
            <person name="Flegontov P."/>
            <person name="Lukes J."/>
            <person name="Yurchenko V."/>
        </authorList>
    </citation>
    <scope>NUCLEOTIDE SEQUENCE [LARGE SCALE GENOMIC DNA]</scope>
    <source>
        <strain evidence="2 3">ATCC 30220</strain>
    </source>
</reference>
<keyword evidence="1" id="KW-1133">Transmembrane helix</keyword>
<gene>
    <name evidence="2" type="ORF">ABL78_7868</name>
</gene>
<feature type="transmembrane region" description="Helical" evidence="1">
    <location>
        <begin position="411"/>
        <end position="431"/>
    </location>
</feature>
<comment type="caution">
    <text evidence="2">The sequence shown here is derived from an EMBL/GenBank/DDBJ whole genome shotgun (WGS) entry which is preliminary data.</text>
</comment>
<dbReference type="OMA" id="PLCAPCM"/>
<organism evidence="2 3">
    <name type="scientific">Leptomonas seymouri</name>
    <dbReference type="NCBI Taxonomy" id="5684"/>
    <lineage>
        <taxon>Eukaryota</taxon>
        <taxon>Discoba</taxon>
        <taxon>Euglenozoa</taxon>
        <taxon>Kinetoplastea</taxon>
        <taxon>Metakinetoplastina</taxon>
        <taxon>Trypanosomatida</taxon>
        <taxon>Trypanosomatidae</taxon>
        <taxon>Leishmaniinae</taxon>
        <taxon>Leptomonas</taxon>
    </lineage>
</organism>
<evidence type="ECO:0000313" key="2">
    <source>
        <dbReference type="EMBL" id="KPI83110.1"/>
    </source>
</evidence>
<keyword evidence="1" id="KW-0472">Membrane</keyword>
<feature type="transmembrane region" description="Helical" evidence="1">
    <location>
        <begin position="451"/>
        <end position="471"/>
    </location>
</feature>
<dbReference type="Proteomes" id="UP000038009">
    <property type="component" value="Unassembled WGS sequence"/>
</dbReference>
<evidence type="ECO:0000313" key="3">
    <source>
        <dbReference type="Proteomes" id="UP000038009"/>
    </source>
</evidence>
<evidence type="ECO:0000256" key="1">
    <source>
        <dbReference type="SAM" id="Phobius"/>
    </source>
</evidence>
<keyword evidence="3" id="KW-1185">Reference proteome</keyword>
<proteinExistence type="predicted"/>
<protein>
    <submittedName>
        <fullName evidence="2">Uncharacterized protein</fullName>
    </submittedName>
</protein>
<dbReference type="EMBL" id="LJSK01000437">
    <property type="protein sequence ID" value="KPI83110.1"/>
    <property type="molecule type" value="Genomic_DNA"/>
</dbReference>
<dbReference type="VEuPathDB" id="TriTrypDB:Lsey_0437_0040"/>
<dbReference type="AlphaFoldDB" id="A0A0N1HRT9"/>
<feature type="transmembrane region" description="Helical" evidence="1">
    <location>
        <begin position="483"/>
        <end position="506"/>
    </location>
</feature>
<feature type="transmembrane region" description="Helical" evidence="1">
    <location>
        <begin position="575"/>
        <end position="598"/>
    </location>
</feature>
<dbReference type="OrthoDB" id="265961at2759"/>
<name>A0A0N1HRT9_LEPSE</name>
<accession>A0A0N1HRT9</accession>